<dbReference type="Proteomes" id="UP001157418">
    <property type="component" value="Unassembled WGS sequence"/>
</dbReference>
<dbReference type="GO" id="GO:0015031">
    <property type="term" value="P:protein transport"/>
    <property type="evidence" value="ECO:0007669"/>
    <property type="project" value="UniProtKB-KW"/>
</dbReference>
<dbReference type="GO" id="GO:0006612">
    <property type="term" value="P:protein targeting to membrane"/>
    <property type="evidence" value="ECO:0007669"/>
    <property type="project" value="UniProtKB-UniRule"/>
</dbReference>
<dbReference type="AlphaFoldDB" id="A0AAU9PE72"/>
<protein>
    <recommendedName>
        <fullName evidence="1">Exocyst complex component Sec8</fullName>
    </recommendedName>
</protein>
<dbReference type="InterPro" id="IPR039682">
    <property type="entry name" value="Sec8/EXOC4"/>
</dbReference>
<sequence>MVTEISGNPDSESSKDTGGYTIGFSMTSECQQLICEILRATPEAASADAAIQTARLANKAPSKEKGDKTEDGLTFAFRFTDASVSSQGT</sequence>
<evidence type="ECO:0000256" key="2">
    <source>
        <dbReference type="SAM" id="MobiDB-lite"/>
    </source>
</evidence>
<dbReference type="EMBL" id="CAKMRJ010005634">
    <property type="protein sequence ID" value="CAH1448374.1"/>
    <property type="molecule type" value="Genomic_DNA"/>
</dbReference>
<feature type="region of interest" description="Disordered" evidence="2">
    <location>
        <begin position="1"/>
        <end position="21"/>
    </location>
</feature>
<reference evidence="3 4" key="1">
    <citation type="submission" date="2022-01" db="EMBL/GenBank/DDBJ databases">
        <authorList>
            <person name="Xiong W."/>
            <person name="Schranz E."/>
        </authorList>
    </citation>
    <scope>NUCLEOTIDE SEQUENCE [LARGE SCALE GENOMIC DNA]</scope>
</reference>
<organism evidence="3 4">
    <name type="scientific">Lactuca virosa</name>
    <dbReference type="NCBI Taxonomy" id="75947"/>
    <lineage>
        <taxon>Eukaryota</taxon>
        <taxon>Viridiplantae</taxon>
        <taxon>Streptophyta</taxon>
        <taxon>Embryophyta</taxon>
        <taxon>Tracheophyta</taxon>
        <taxon>Spermatophyta</taxon>
        <taxon>Magnoliopsida</taxon>
        <taxon>eudicotyledons</taxon>
        <taxon>Gunneridae</taxon>
        <taxon>Pentapetalae</taxon>
        <taxon>asterids</taxon>
        <taxon>campanulids</taxon>
        <taxon>Asterales</taxon>
        <taxon>Asteraceae</taxon>
        <taxon>Cichorioideae</taxon>
        <taxon>Cichorieae</taxon>
        <taxon>Lactucinae</taxon>
        <taxon>Lactuca</taxon>
    </lineage>
</organism>
<keyword evidence="1" id="KW-0268">Exocytosis</keyword>
<name>A0AAU9PE72_9ASTR</name>
<comment type="function">
    <text evidence="1">Component of the exocyst complex involved in the docking of exocytic vesicles with fusion sites on the plasma membrane.</text>
</comment>
<keyword evidence="1" id="KW-0813">Transport</keyword>
<keyword evidence="4" id="KW-1185">Reference proteome</keyword>
<dbReference type="GO" id="GO:0000145">
    <property type="term" value="C:exocyst"/>
    <property type="evidence" value="ECO:0007669"/>
    <property type="project" value="UniProtKB-UniRule"/>
</dbReference>
<accession>A0AAU9PE72</accession>
<dbReference type="PANTHER" id="PTHR14146:SF0">
    <property type="entry name" value="EXOCYST COMPLEX COMPONENT 4"/>
    <property type="match status" value="1"/>
</dbReference>
<feature type="compositionally biased region" description="Polar residues" evidence="2">
    <location>
        <begin position="1"/>
        <end position="11"/>
    </location>
</feature>
<proteinExistence type="inferred from homology"/>
<gene>
    <name evidence="3" type="ORF">LVIROSA_LOCUS33928</name>
</gene>
<evidence type="ECO:0000256" key="1">
    <source>
        <dbReference type="RuleBase" id="RU367079"/>
    </source>
</evidence>
<comment type="similarity">
    <text evidence="1">Belongs to the SEC8 family.</text>
</comment>
<evidence type="ECO:0000313" key="4">
    <source>
        <dbReference type="Proteomes" id="UP001157418"/>
    </source>
</evidence>
<dbReference type="GO" id="GO:0006893">
    <property type="term" value="P:Golgi to plasma membrane transport"/>
    <property type="evidence" value="ECO:0007669"/>
    <property type="project" value="TreeGrafter"/>
</dbReference>
<keyword evidence="1" id="KW-0653">Protein transport</keyword>
<evidence type="ECO:0000313" key="3">
    <source>
        <dbReference type="EMBL" id="CAH1448374.1"/>
    </source>
</evidence>
<dbReference type="GO" id="GO:0090522">
    <property type="term" value="P:vesicle tethering involved in exocytosis"/>
    <property type="evidence" value="ECO:0007669"/>
    <property type="project" value="UniProtKB-UniRule"/>
</dbReference>
<comment type="caution">
    <text evidence="3">The sequence shown here is derived from an EMBL/GenBank/DDBJ whole genome shotgun (WGS) entry which is preliminary data.</text>
</comment>
<dbReference type="PANTHER" id="PTHR14146">
    <property type="entry name" value="EXOCYST COMPLEX COMPONENT 4"/>
    <property type="match status" value="1"/>
</dbReference>